<accession>A0ABX7M1T7</accession>
<keyword evidence="3" id="KW-0812">Transmembrane</keyword>
<evidence type="ECO:0000256" key="3">
    <source>
        <dbReference type="SAM" id="Phobius"/>
    </source>
</evidence>
<comment type="catalytic activity">
    <reaction evidence="2">
        <text>2 GTP = 3',3'-c-di-GMP + 2 diphosphate</text>
        <dbReference type="Rhea" id="RHEA:24898"/>
        <dbReference type="ChEBI" id="CHEBI:33019"/>
        <dbReference type="ChEBI" id="CHEBI:37565"/>
        <dbReference type="ChEBI" id="CHEBI:58805"/>
        <dbReference type="EC" id="2.7.7.65"/>
    </reaction>
</comment>
<name>A0ABX7M1T7_9RHOO</name>
<keyword evidence="3" id="KW-1133">Transmembrane helix</keyword>
<protein>
    <recommendedName>
        <fullName evidence="1">diguanylate cyclase</fullName>
        <ecNumber evidence="1">2.7.7.65</ecNumber>
    </recommendedName>
</protein>
<dbReference type="InterPro" id="IPR000160">
    <property type="entry name" value="GGDEF_dom"/>
</dbReference>
<feature type="transmembrane region" description="Helical" evidence="3">
    <location>
        <begin position="23"/>
        <end position="44"/>
    </location>
</feature>
<feature type="transmembrane region" description="Helical" evidence="3">
    <location>
        <begin position="130"/>
        <end position="148"/>
    </location>
</feature>
<dbReference type="CDD" id="cd01949">
    <property type="entry name" value="GGDEF"/>
    <property type="match status" value="1"/>
</dbReference>
<dbReference type="EC" id="2.7.7.65" evidence="1"/>
<dbReference type="InterPro" id="IPR029787">
    <property type="entry name" value="Nucleotide_cyclase"/>
</dbReference>
<dbReference type="Pfam" id="PF00990">
    <property type="entry name" value="GGDEF"/>
    <property type="match status" value="1"/>
</dbReference>
<evidence type="ECO:0000313" key="6">
    <source>
        <dbReference type="Proteomes" id="UP000663570"/>
    </source>
</evidence>
<dbReference type="InterPro" id="IPR043128">
    <property type="entry name" value="Rev_trsase/Diguanyl_cyclase"/>
</dbReference>
<dbReference type="SMART" id="SM00267">
    <property type="entry name" value="GGDEF"/>
    <property type="match status" value="1"/>
</dbReference>
<feature type="transmembrane region" description="Helical" evidence="3">
    <location>
        <begin position="50"/>
        <end position="69"/>
    </location>
</feature>
<proteinExistence type="predicted"/>
<feature type="domain" description="GGDEF" evidence="4">
    <location>
        <begin position="219"/>
        <end position="348"/>
    </location>
</feature>
<keyword evidence="3" id="KW-0472">Membrane</keyword>
<organism evidence="5 6">
    <name type="scientific">Niveibacterium microcysteis</name>
    <dbReference type="NCBI Taxonomy" id="2811415"/>
    <lineage>
        <taxon>Bacteria</taxon>
        <taxon>Pseudomonadati</taxon>
        <taxon>Pseudomonadota</taxon>
        <taxon>Betaproteobacteria</taxon>
        <taxon>Rhodocyclales</taxon>
        <taxon>Rhodocyclaceae</taxon>
        <taxon>Niveibacterium</taxon>
    </lineage>
</organism>
<evidence type="ECO:0000256" key="2">
    <source>
        <dbReference type="ARBA" id="ARBA00034247"/>
    </source>
</evidence>
<reference evidence="5 6" key="1">
    <citation type="submission" date="2021-02" db="EMBL/GenBank/DDBJ databases">
        <title>Niveibacterium changnyeongensis HC41.</title>
        <authorList>
            <person name="Kang M."/>
        </authorList>
    </citation>
    <scope>NUCLEOTIDE SEQUENCE [LARGE SCALE GENOMIC DNA]</scope>
    <source>
        <strain evidence="5 6">HC41</strain>
    </source>
</reference>
<dbReference type="PANTHER" id="PTHR45138">
    <property type="entry name" value="REGULATORY COMPONENTS OF SENSORY TRANSDUCTION SYSTEM"/>
    <property type="match status" value="1"/>
</dbReference>
<gene>
    <name evidence="5" type="ORF">JY500_14620</name>
</gene>
<dbReference type="EMBL" id="CP071060">
    <property type="protein sequence ID" value="QSI75720.1"/>
    <property type="molecule type" value="Genomic_DNA"/>
</dbReference>
<dbReference type="RefSeq" id="WP_172198020.1">
    <property type="nucleotide sequence ID" value="NZ_CP071060.1"/>
</dbReference>
<feature type="transmembrane region" description="Helical" evidence="3">
    <location>
        <begin position="160"/>
        <end position="180"/>
    </location>
</feature>
<dbReference type="SUPFAM" id="SSF55073">
    <property type="entry name" value="Nucleotide cyclase"/>
    <property type="match status" value="1"/>
</dbReference>
<evidence type="ECO:0000256" key="1">
    <source>
        <dbReference type="ARBA" id="ARBA00012528"/>
    </source>
</evidence>
<sequence>MSQATYTTEQIARAQRLRLRRSLLAFLFYGASATVLAVACGIGLFPLGALYIVLVMFLCTPALFVALIASGANLRWRDPSLTEAQIAAAMLNCTLVLTFAGPLRGIVMLAYILPLQFGAFALTTPVLLRLCLIPAAGLPLAIAASHWLGMRGAALELELVQWMALMLVLPFTAYVAGRLFDYNRYKRLSDRDELSGLYNRRAALAYLDQLTRLSTPNQVAFCVAVLDFDHFKQINDQFGHAAGDEVIRSFALLARDTLRKGDVIARWGGEEFVVVLHGDYEQAQHSIERLREACAGQVVEAVGRAVTLSAGLALHQPGESIASLIERADRALYAAKHAGRNRTELAGHTLDRRQVGTAA</sequence>
<dbReference type="Proteomes" id="UP000663570">
    <property type="component" value="Chromosome"/>
</dbReference>
<dbReference type="PROSITE" id="PS50887">
    <property type="entry name" value="GGDEF"/>
    <property type="match status" value="1"/>
</dbReference>
<dbReference type="PANTHER" id="PTHR45138:SF9">
    <property type="entry name" value="DIGUANYLATE CYCLASE DGCM-RELATED"/>
    <property type="match status" value="1"/>
</dbReference>
<dbReference type="Gene3D" id="3.30.70.270">
    <property type="match status" value="1"/>
</dbReference>
<evidence type="ECO:0000259" key="4">
    <source>
        <dbReference type="PROSITE" id="PS50887"/>
    </source>
</evidence>
<evidence type="ECO:0000313" key="5">
    <source>
        <dbReference type="EMBL" id="QSI75720.1"/>
    </source>
</evidence>
<dbReference type="InterPro" id="IPR050469">
    <property type="entry name" value="Diguanylate_Cyclase"/>
</dbReference>
<keyword evidence="6" id="KW-1185">Reference proteome</keyword>
<dbReference type="NCBIfam" id="TIGR00254">
    <property type="entry name" value="GGDEF"/>
    <property type="match status" value="1"/>
</dbReference>